<comment type="caution">
    <text evidence="2">The sequence shown here is derived from an EMBL/GenBank/DDBJ whole genome shotgun (WGS) entry which is preliminary data.</text>
</comment>
<dbReference type="Proteomes" id="UP001140560">
    <property type="component" value="Unassembled WGS sequence"/>
</dbReference>
<proteinExistence type="predicted"/>
<evidence type="ECO:0000256" key="1">
    <source>
        <dbReference type="SAM" id="MobiDB-lite"/>
    </source>
</evidence>
<feature type="compositionally biased region" description="Polar residues" evidence="1">
    <location>
        <begin position="90"/>
        <end position="101"/>
    </location>
</feature>
<feature type="region of interest" description="Disordered" evidence="1">
    <location>
        <begin position="79"/>
        <end position="103"/>
    </location>
</feature>
<name>A0A9W8YFJ7_9PLEO</name>
<feature type="compositionally biased region" description="Basic and acidic residues" evidence="1">
    <location>
        <begin position="280"/>
        <end position="290"/>
    </location>
</feature>
<feature type="compositionally biased region" description="Basic and acidic residues" evidence="1">
    <location>
        <begin position="222"/>
        <end position="243"/>
    </location>
</feature>
<dbReference type="AlphaFoldDB" id="A0A9W8YFJ7"/>
<feature type="region of interest" description="Disordered" evidence="1">
    <location>
        <begin position="131"/>
        <end position="319"/>
    </location>
</feature>
<organism evidence="2 3">
    <name type="scientific">Neocucurbitaria cava</name>
    <dbReference type="NCBI Taxonomy" id="798079"/>
    <lineage>
        <taxon>Eukaryota</taxon>
        <taxon>Fungi</taxon>
        <taxon>Dikarya</taxon>
        <taxon>Ascomycota</taxon>
        <taxon>Pezizomycotina</taxon>
        <taxon>Dothideomycetes</taxon>
        <taxon>Pleosporomycetidae</taxon>
        <taxon>Pleosporales</taxon>
        <taxon>Pleosporineae</taxon>
        <taxon>Cucurbitariaceae</taxon>
        <taxon>Neocucurbitaria</taxon>
    </lineage>
</organism>
<feature type="compositionally biased region" description="Basic residues" evidence="1">
    <location>
        <begin position="165"/>
        <end position="180"/>
    </location>
</feature>
<dbReference type="EMBL" id="JAPEUY010000004">
    <property type="protein sequence ID" value="KAJ4374275.1"/>
    <property type="molecule type" value="Genomic_DNA"/>
</dbReference>
<accession>A0A9W8YFJ7</accession>
<evidence type="ECO:0000313" key="2">
    <source>
        <dbReference type="EMBL" id="KAJ4374275.1"/>
    </source>
</evidence>
<keyword evidence="3" id="KW-1185">Reference proteome</keyword>
<evidence type="ECO:0000313" key="3">
    <source>
        <dbReference type="Proteomes" id="UP001140560"/>
    </source>
</evidence>
<sequence length="319" mass="34852">MYAANTALPLGAEAGYTSTYVINLPDGSHKSVTETYYPPSAPGTGPQLAIQPAFGAYEAQSQYRPYSSREMPYDSSYAPDARGQYPAPTAQYSTHTATQYAPPTYPNPPEQYAMPAHTYYAPPYPGPTAQYSMPADTHYAPTYPPTGHTGPVPEPPDTSTSAPKSRSRRSKKQSAPKPRRERSEEPKWDLATFNRIIHGIGEDNESDAPAEPQHSQPVQDPRPPRLEEITETKPDESVPRSDAEQGPPSSAPEPDVNAVSPEPDYDDDHKDDEGSVMLPLEERQYYEHSPSHSFGGVEESWYPPGAAPPPKEGGHGTDN</sequence>
<reference evidence="2" key="1">
    <citation type="submission" date="2022-10" db="EMBL/GenBank/DDBJ databases">
        <title>Tapping the CABI collections for fungal endophytes: first genome assemblies for Collariella, Neodidymelliopsis, Ascochyta clinopodiicola, Didymella pomorum, Didymosphaeria variabile, Neocosmospora piperis and Neocucurbitaria cava.</title>
        <authorList>
            <person name="Hill R."/>
        </authorList>
    </citation>
    <scope>NUCLEOTIDE SEQUENCE</scope>
    <source>
        <strain evidence="2">IMI 356814</strain>
    </source>
</reference>
<gene>
    <name evidence="2" type="ORF">N0V83_003016</name>
</gene>
<protein>
    <submittedName>
        <fullName evidence="2">Uncharacterized protein</fullName>
    </submittedName>
</protein>